<name>A0A6L9Y7L3_9BURK</name>
<dbReference type="InterPro" id="IPR023210">
    <property type="entry name" value="NADP_OxRdtase_dom"/>
</dbReference>
<keyword evidence="8" id="KW-0732">Signal</keyword>
<dbReference type="FunFam" id="3.20.20.100:FF:000002">
    <property type="entry name" value="2,5-diketo-D-gluconic acid reductase A"/>
    <property type="match status" value="1"/>
</dbReference>
<dbReference type="InterPro" id="IPR018170">
    <property type="entry name" value="Aldo/ket_reductase_CS"/>
</dbReference>
<feature type="domain" description="NADP-dependent oxidoreductase" evidence="9">
    <location>
        <begin position="61"/>
        <end position="300"/>
    </location>
</feature>
<gene>
    <name evidence="10" type="ORF">F9B74_09280</name>
</gene>
<comment type="catalytic activity">
    <reaction evidence="4">
        <text>hydroxyacetone + NADP(+) = methylglyoxal + NADPH + H(+)</text>
        <dbReference type="Rhea" id="RHEA:27986"/>
        <dbReference type="ChEBI" id="CHEBI:15378"/>
        <dbReference type="ChEBI" id="CHEBI:17158"/>
        <dbReference type="ChEBI" id="CHEBI:27957"/>
        <dbReference type="ChEBI" id="CHEBI:57783"/>
        <dbReference type="ChEBI" id="CHEBI:58349"/>
    </reaction>
</comment>
<keyword evidence="11" id="KW-1185">Reference proteome</keyword>
<dbReference type="PANTHER" id="PTHR43827">
    <property type="entry name" value="2,5-DIKETO-D-GLUCONIC ACID REDUCTASE"/>
    <property type="match status" value="1"/>
</dbReference>
<evidence type="ECO:0000259" key="9">
    <source>
        <dbReference type="Pfam" id="PF00248"/>
    </source>
</evidence>
<dbReference type="Gene3D" id="3.20.20.100">
    <property type="entry name" value="NADP-dependent oxidoreductase domain"/>
    <property type="match status" value="1"/>
</dbReference>
<feature type="site" description="Lowers pKa of active site Tyr" evidence="7">
    <location>
        <position position="111"/>
    </location>
</feature>
<evidence type="ECO:0000313" key="11">
    <source>
        <dbReference type="Proteomes" id="UP000477651"/>
    </source>
</evidence>
<dbReference type="PROSITE" id="PS00798">
    <property type="entry name" value="ALDOKETO_REDUCTASE_1"/>
    <property type="match status" value="1"/>
</dbReference>
<evidence type="ECO:0000256" key="6">
    <source>
        <dbReference type="PIRSR" id="PIRSR000097-2"/>
    </source>
</evidence>
<feature type="active site" description="Proton donor" evidence="5">
    <location>
        <position position="86"/>
    </location>
</feature>
<comment type="caution">
    <text evidence="10">The sequence shown here is derived from an EMBL/GenBank/DDBJ whole genome shotgun (WGS) entry which is preliminary data.</text>
</comment>
<comment type="similarity">
    <text evidence="1">Belongs to the aldo/keto reductase family.</text>
</comment>
<dbReference type="AlphaFoldDB" id="A0A6L9Y7L3"/>
<feature type="chain" id="PRO_5026887973" evidence="8">
    <location>
        <begin position="24"/>
        <end position="308"/>
    </location>
</feature>
<evidence type="ECO:0000313" key="10">
    <source>
        <dbReference type="EMBL" id="NEN76500.1"/>
    </source>
</evidence>
<protein>
    <submittedName>
        <fullName evidence="10">Aldo/keto reductase</fullName>
    </submittedName>
</protein>
<dbReference type="EMBL" id="JAAGYR010000020">
    <property type="protein sequence ID" value="NEN76500.1"/>
    <property type="molecule type" value="Genomic_DNA"/>
</dbReference>
<keyword evidence="2" id="KW-0521">NADP</keyword>
<dbReference type="GO" id="GO:0016616">
    <property type="term" value="F:oxidoreductase activity, acting on the CH-OH group of donors, NAD or NADP as acceptor"/>
    <property type="evidence" value="ECO:0007669"/>
    <property type="project" value="UniProtKB-ARBA"/>
</dbReference>
<evidence type="ECO:0000256" key="4">
    <source>
        <dbReference type="ARBA" id="ARBA00049445"/>
    </source>
</evidence>
<dbReference type="Proteomes" id="UP000477651">
    <property type="component" value="Unassembled WGS sequence"/>
</dbReference>
<proteinExistence type="inferred from homology"/>
<dbReference type="InterPro" id="IPR020471">
    <property type="entry name" value="AKR"/>
</dbReference>
<feature type="binding site" evidence="6">
    <location>
        <position position="142"/>
    </location>
    <ligand>
        <name>substrate</name>
    </ligand>
</feature>
<dbReference type="PANTHER" id="PTHR43827:SF3">
    <property type="entry name" value="NADP-DEPENDENT OXIDOREDUCTASE DOMAIN-CONTAINING PROTEIN"/>
    <property type="match status" value="1"/>
</dbReference>
<dbReference type="PRINTS" id="PR00069">
    <property type="entry name" value="ALDKETRDTASE"/>
</dbReference>
<evidence type="ECO:0000256" key="5">
    <source>
        <dbReference type="PIRSR" id="PIRSR000097-1"/>
    </source>
</evidence>
<keyword evidence="3" id="KW-0560">Oxidoreductase</keyword>
<evidence type="ECO:0000256" key="8">
    <source>
        <dbReference type="SAM" id="SignalP"/>
    </source>
</evidence>
<dbReference type="RefSeq" id="WP_163764907.1">
    <property type="nucleotide sequence ID" value="NZ_JAAGYR010000020.1"/>
</dbReference>
<evidence type="ECO:0000256" key="3">
    <source>
        <dbReference type="ARBA" id="ARBA00023002"/>
    </source>
</evidence>
<feature type="signal peptide" evidence="8">
    <location>
        <begin position="1"/>
        <end position="23"/>
    </location>
</feature>
<dbReference type="SUPFAM" id="SSF51430">
    <property type="entry name" value="NAD(P)-linked oxidoreductase"/>
    <property type="match status" value="1"/>
</dbReference>
<dbReference type="InterPro" id="IPR036812">
    <property type="entry name" value="NAD(P)_OxRdtase_dom_sf"/>
</dbReference>
<organism evidence="10 11">
    <name type="scientific">Pelistega ratti</name>
    <dbReference type="NCBI Taxonomy" id="2652177"/>
    <lineage>
        <taxon>Bacteria</taxon>
        <taxon>Pseudomonadati</taxon>
        <taxon>Pseudomonadota</taxon>
        <taxon>Betaproteobacteria</taxon>
        <taxon>Burkholderiales</taxon>
        <taxon>Alcaligenaceae</taxon>
        <taxon>Pelistega</taxon>
    </lineage>
</organism>
<sequence length="308" mass="34898">MFKQLLLSTLLTLGLGVMPSSEAQTTKPQAKAPTFNFEKRTVTLNNGQEMPIIGLGVLMLSDEQTEVSILAALKNGYRLIDTAHAYNNEVAVGRAIKKSGVPREEIFLTSKLWMDDFPNAATEIDHMLERLDTPYIDLLLLHHPAAHDKEAYKAMEQAVRDGKVKSIGLSNYYEKESAEIMQIATITPAVVQNETHPYNQWISLKPYFDKYGTVIESWYPLGGRNRWGRGGKEDLFHDPVIVDIAKAYHKTPAQVILRWHLQSGYIAIPGSSNPAHIKENIDIFDFMLSDKDMMEMRKLDKARRFSTF</sequence>
<dbReference type="Pfam" id="PF00248">
    <property type="entry name" value="Aldo_ket_red"/>
    <property type="match status" value="1"/>
</dbReference>
<reference evidence="10 11" key="1">
    <citation type="submission" date="2020-02" db="EMBL/GenBank/DDBJ databases">
        <title>Pelistega sp. NLN82 were isolated from wild rodents of the Hainan Island.</title>
        <authorList>
            <person name="Niu N."/>
            <person name="Zhou J."/>
        </authorList>
    </citation>
    <scope>NUCLEOTIDE SEQUENCE [LARGE SCALE GENOMIC DNA]</scope>
    <source>
        <strain evidence="10 11">NLN82</strain>
    </source>
</reference>
<evidence type="ECO:0000256" key="2">
    <source>
        <dbReference type="ARBA" id="ARBA00022857"/>
    </source>
</evidence>
<dbReference type="PIRSF" id="PIRSF000097">
    <property type="entry name" value="AKR"/>
    <property type="match status" value="1"/>
</dbReference>
<evidence type="ECO:0000256" key="7">
    <source>
        <dbReference type="PIRSR" id="PIRSR000097-3"/>
    </source>
</evidence>
<accession>A0A6L9Y7L3</accession>
<dbReference type="PROSITE" id="PS00062">
    <property type="entry name" value="ALDOKETO_REDUCTASE_2"/>
    <property type="match status" value="1"/>
</dbReference>
<evidence type="ECO:0000256" key="1">
    <source>
        <dbReference type="ARBA" id="ARBA00007905"/>
    </source>
</evidence>